<evidence type="ECO:0000313" key="3">
    <source>
        <dbReference type="EMBL" id="EGZ11810.1"/>
    </source>
</evidence>
<gene>
    <name evidence="3" type="ORF">PHYSODRAFT_303721</name>
</gene>
<sequence length="319" mass="35688">MASATNKAMPPLHSTIRSRLHTLKQQFHEVCGDGHERGKSSKSTTAPPHPLQEFFSSVQLWKERSLHHTLEALDRAGSPSADSHMEAIEDHEKGAKHLFDLTRVFLDRTWHSTNALLDAFADDLAGLVDDIVASRLEEQRLVHERALKSLKEENQRLTEAWQELKGVNGGLEARLEVIENTPNAGGDAILCNKLRSRLQSLVVKQHQLSVELEDAAQERVSHRRELEKTKTLLTDAQKGLALTRAMHDKETRQLAAMIQLSHAQVHQVLEASRKASANVADTKHQQQLESATDASKASRLSIQHFSSTSKLPRPRTVLK</sequence>
<evidence type="ECO:0000313" key="4">
    <source>
        <dbReference type="Proteomes" id="UP000002640"/>
    </source>
</evidence>
<evidence type="ECO:0000256" key="1">
    <source>
        <dbReference type="SAM" id="Coils"/>
    </source>
</evidence>
<accession>G4ZX93</accession>
<feature type="region of interest" description="Disordered" evidence="2">
    <location>
        <begin position="276"/>
        <end position="319"/>
    </location>
</feature>
<dbReference type="OMA" id="HDKETRQ"/>
<dbReference type="EMBL" id="JH159157">
    <property type="protein sequence ID" value="EGZ11810.1"/>
    <property type="molecule type" value="Genomic_DNA"/>
</dbReference>
<proteinExistence type="predicted"/>
<protein>
    <submittedName>
        <fullName evidence="3">Uncharacterized protein</fullName>
    </submittedName>
</protein>
<organism evidence="3 4">
    <name type="scientific">Phytophthora sojae (strain P6497)</name>
    <name type="common">Soybean stem and root rot agent</name>
    <name type="synonym">Phytophthora megasperma f. sp. glycines</name>
    <dbReference type="NCBI Taxonomy" id="1094619"/>
    <lineage>
        <taxon>Eukaryota</taxon>
        <taxon>Sar</taxon>
        <taxon>Stramenopiles</taxon>
        <taxon>Oomycota</taxon>
        <taxon>Peronosporomycetes</taxon>
        <taxon>Peronosporales</taxon>
        <taxon>Peronosporaceae</taxon>
        <taxon>Phytophthora</taxon>
    </lineage>
</organism>
<dbReference type="SMR" id="G4ZX93"/>
<reference evidence="3 4" key="1">
    <citation type="journal article" date="2006" name="Science">
        <title>Phytophthora genome sequences uncover evolutionary origins and mechanisms of pathogenesis.</title>
        <authorList>
            <person name="Tyler B.M."/>
            <person name="Tripathy S."/>
            <person name="Zhang X."/>
            <person name="Dehal P."/>
            <person name="Jiang R.H."/>
            <person name="Aerts A."/>
            <person name="Arredondo F.D."/>
            <person name="Baxter L."/>
            <person name="Bensasson D."/>
            <person name="Beynon J.L."/>
            <person name="Chapman J."/>
            <person name="Damasceno C.M."/>
            <person name="Dorrance A.E."/>
            <person name="Dou D."/>
            <person name="Dickerman A.W."/>
            <person name="Dubchak I.L."/>
            <person name="Garbelotto M."/>
            <person name="Gijzen M."/>
            <person name="Gordon S.G."/>
            <person name="Govers F."/>
            <person name="Grunwald N.J."/>
            <person name="Huang W."/>
            <person name="Ivors K.L."/>
            <person name="Jones R.W."/>
            <person name="Kamoun S."/>
            <person name="Krampis K."/>
            <person name="Lamour K.H."/>
            <person name="Lee M.K."/>
            <person name="McDonald W.H."/>
            <person name="Medina M."/>
            <person name="Meijer H.J."/>
            <person name="Nordberg E.K."/>
            <person name="Maclean D.J."/>
            <person name="Ospina-Giraldo M.D."/>
            <person name="Morris P.F."/>
            <person name="Phuntumart V."/>
            <person name="Putnam N.H."/>
            <person name="Rash S."/>
            <person name="Rose J.K."/>
            <person name="Sakihama Y."/>
            <person name="Salamov A.A."/>
            <person name="Savidor A."/>
            <person name="Scheuring C.F."/>
            <person name="Smith B.M."/>
            <person name="Sobral B.W."/>
            <person name="Terry A."/>
            <person name="Torto-Alalibo T.A."/>
            <person name="Win J."/>
            <person name="Xu Z."/>
            <person name="Zhang H."/>
            <person name="Grigoriev I.V."/>
            <person name="Rokhsar D.S."/>
            <person name="Boore J.L."/>
        </authorList>
    </citation>
    <scope>NUCLEOTIDE SEQUENCE [LARGE SCALE GENOMIC DNA]</scope>
    <source>
        <strain evidence="3 4">P6497</strain>
    </source>
</reference>
<dbReference type="GeneID" id="20642316"/>
<evidence type="ECO:0000256" key="2">
    <source>
        <dbReference type="SAM" id="MobiDB-lite"/>
    </source>
</evidence>
<dbReference type="AlphaFoldDB" id="G4ZX93"/>
<feature type="coiled-coil region" evidence="1">
    <location>
        <begin position="133"/>
        <end position="167"/>
    </location>
</feature>
<dbReference type="RefSeq" id="XP_009532143.1">
    <property type="nucleotide sequence ID" value="XM_009533848.1"/>
</dbReference>
<keyword evidence="4" id="KW-1185">Reference proteome</keyword>
<keyword evidence="1" id="KW-0175">Coiled coil</keyword>
<dbReference type="KEGG" id="psoj:PHYSODRAFT_303721"/>
<dbReference type="InParanoid" id="G4ZX93"/>
<dbReference type="Proteomes" id="UP000002640">
    <property type="component" value="Unassembled WGS sequence"/>
</dbReference>
<name>G4ZX93_PHYSP</name>
<feature type="compositionally biased region" description="Polar residues" evidence="2">
    <location>
        <begin position="287"/>
        <end position="310"/>
    </location>
</feature>